<name>A0A5B8MYT5_9CHLO</name>
<dbReference type="PANTHER" id="PTHR31223:SF70">
    <property type="entry name" value="LOG FAMILY PROTEIN YJL055W"/>
    <property type="match status" value="1"/>
</dbReference>
<organism evidence="7 8">
    <name type="scientific">Chloropicon primus</name>
    <dbReference type="NCBI Taxonomy" id="1764295"/>
    <lineage>
        <taxon>Eukaryota</taxon>
        <taxon>Viridiplantae</taxon>
        <taxon>Chlorophyta</taxon>
        <taxon>Chloropicophyceae</taxon>
        <taxon>Chloropicales</taxon>
        <taxon>Chloropicaceae</taxon>
        <taxon>Chloropicon</taxon>
    </lineage>
</organism>
<dbReference type="GO" id="GO:0005829">
    <property type="term" value="C:cytosol"/>
    <property type="evidence" value="ECO:0007669"/>
    <property type="project" value="TreeGrafter"/>
</dbReference>
<accession>A0A5B8MYT5</accession>
<protein>
    <recommendedName>
        <fullName evidence="2 6">Cytokinin riboside 5'-monophosphate phosphoribohydrolase</fullName>
        <ecNumber evidence="2 6">3.2.2.n1</ecNumber>
    </recommendedName>
</protein>
<dbReference type="InterPro" id="IPR031100">
    <property type="entry name" value="LOG_fam"/>
</dbReference>
<dbReference type="OrthoDB" id="414463at2759"/>
<keyword evidence="8" id="KW-1185">Reference proteome</keyword>
<dbReference type="AlphaFoldDB" id="A0A5B8MYT5"/>
<evidence type="ECO:0000256" key="4">
    <source>
        <dbReference type="ARBA" id="ARBA00047718"/>
    </source>
</evidence>
<evidence type="ECO:0000313" key="8">
    <source>
        <dbReference type="Proteomes" id="UP000316726"/>
    </source>
</evidence>
<gene>
    <name evidence="7" type="ORF">A3770_18p82270</name>
</gene>
<evidence type="ECO:0000256" key="1">
    <source>
        <dbReference type="ARBA" id="ARBA00006763"/>
    </source>
</evidence>
<dbReference type="STRING" id="1764295.A0A5B8MYT5"/>
<dbReference type="SUPFAM" id="SSF102405">
    <property type="entry name" value="MCP/YpsA-like"/>
    <property type="match status" value="1"/>
</dbReference>
<dbReference type="Gene3D" id="3.40.50.450">
    <property type="match status" value="1"/>
</dbReference>
<comment type="catalytic activity">
    <reaction evidence="4 6">
        <text>N(6)-(dimethylallyl)adenosine 5'-phosphate + H2O = N(6)-dimethylallyladenine + D-ribose 5-phosphate</text>
        <dbReference type="Rhea" id="RHEA:48560"/>
        <dbReference type="ChEBI" id="CHEBI:15377"/>
        <dbReference type="ChEBI" id="CHEBI:17660"/>
        <dbReference type="ChEBI" id="CHEBI:57526"/>
        <dbReference type="ChEBI" id="CHEBI:78346"/>
        <dbReference type="EC" id="3.2.2.n1"/>
    </reaction>
</comment>
<evidence type="ECO:0000256" key="6">
    <source>
        <dbReference type="RuleBase" id="RU363015"/>
    </source>
</evidence>
<proteinExistence type="inferred from homology"/>
<dbReference type="PANTHER" id="PTHR31223">
    <property type="entry name" value="LOG FAMILY PROTEIN YJL055W"/>
    <property type="match status" value="1"/>
</dbReference>
<comment type="function">
    <text evidence="6">Cytokinin-activating enzyme working in the direct activation pathway. Phosphoribohydrolase that converts inactive cytokinin nucleotides to the biologically active free-base forms.</text>
</comment>
<evidence type="ECO:0000256" key="2">
    <source>
        <dbReference type="ARBA" id="ARBA00012205"/>
    </source>
</evidence>
<evidence type="ECO:0000313" key="7">
    <source>
        <dbReference type="EMBL" id="QDZ25709.1"/>
    </source>
</evidence>
<dbReference type="GO" id="GO:0009691">
    <property type="term" value="P:cytokinin biosynthetic process"/>
    <property type="evidence" value="ECO:0007669"/>
    <property type="project" value="UniProtKB-UniRule"/>
</dbReference>
<evidence type="ECO:0000256" key="5">
    <source>
        <dbReference type="ARBA" id="ARBA00049153"/>
    </source>
</evidence>
<comment type="catalytic activity">
    <reaction evidence="5 6">
        <text>9-ribosyl-trans-zeatin 5'-phosphate + H2O = trans-zeatin + D-ribose 5-phosphate</text>
        <dbReference type="Rhea" id="RHEA:48564"/>
        <dbReference type="ChEBI" id="CHEBI:15377"/>
        <dbReference type="ChEBI" id="CHEBI:16522"/>
        <dbReference type="ChEBI" id="CHEBI:78346"/>
        <dbReference type="ChEBI" id="CHEBI:87947"/>
        <dbReference type="EC" id="3.2.2.n1"/>
    </reaction>
</comment>
<dbReference type="Proteomes" id="UP000316726">
    <property type="component" value="Chromosome 18"/>
</dbReference>
<dbReference type="GO" id="GO:0102682">
    <property type="term" value="F:cytokinin riboside 5'-monophosphate phosphoribohydrolase activity"/>
    <property type="evidence" value="ECO:0007669"/>
    <property type="project" value="RHEA"/>
</dbReference>
<dbReference type="EMBL" id="CP031051">
    <property type="protein sequence ID" value="QDZ25709.1"/>
    <property type="molecule type" value="Genomic_DNA"/>
</dbReference>
<keyword evidence="3 6" id="KW-0203">Cytokinin biosynthesis</keyword>
<comment type="similarity">
    <text evidence="1 6">Belongs to the LOG family.</text>
</comment>
<dbReference type="InterPro" id="IPR005269">
    <property type="entry name" value="LOG"/>
</dbReference>
<reference evidence="7 8" key="1">
    <citation type="submission" date="2018-07" db="EMBL/GenBank/DDBJ databases">
        <title>The complete nuclear genome of the prasinophyte Chloropicon primus (CCMP1205).</title>
        <authorList>
            <person name="Pombert J.-F."/>
            <person name="Otis C."/>
            <person name="Turmel M."/>
            <person name="Lemieux C."/>
        </authorList>
    </citation>
    <scope>NUCLEOTIDE SEQUENCE [LARGE SCALE GENOMIC DNA]</scope>
    <source>
        <strain evidence="7 8">CCMP1205</strain>
    </source>
</reference>
<evidence type="ECO:0000256" key="3">
    <source>
        <dbReference type="ARBA" id="ARBA00022712"/>
    </source>
</evidence>
<dbReference type="NCBIfam" id="TIGR00730">
    <property type="entry name" value="Rossman fold protein, TIGR00730 family"/>
    <property type="match status" value="1"/>
</dbReference>
<dbReference type="EC" id="3.2.2.n1" evidence="2 6"/>
<dbReference type="Pfam" id="PF03641">
    <property type="entry name" value="Lysine_decarbox"/>
    <property type="match status" value="1"/>
</dbReference>
<keyword evidence="6 7" id="KW-0378">Hydrolase</keyword>
<sequence>MKSVCVFAGSSKGVSPAYAEAARALGKEIAKRNLKMVYGGGNIGLMGECAQAAFDGGSEVVGVIPERLVYKEISGQTVGETRVVKDMHERKALMAELSDGFICLPGGWGTLEEAFEMATWQQLGYHNKPIGLLNIGNYYDGLHQFIQHVASQGFIRDTHKDIMQVEGCPASLLTRLEEYVAPEDIVTIIRSESQGK</sequence>